<dbReference type="InterPro" id="IPR036291">
    <property type="entry name" value="NAD(P)-bd_dom_sf"/>
</dbReference>
<dbReference type="PANTHER" id="PTHR44196">
    <property type="entry name" value="DEHYDROGENASE/REDUCTASE SDR FAMILY MEMBER 7B"/>
    <property type="match status" value="1"/>
</dbReference>
<evidence type="ECO:0000313" key="4">
    <source>
        <dbReference type="EMBL" id="MFB9212821.1"/>
    </source>
</evidence>
<dbReference type="PROSITE" id="PS00061">
    <property type="entry name" value="ADH_SHORT"/>
    <property type="match status" value="1"/>
</dbReference>
<comment type="similarity">
    <text evidence="1 3">Belongs to the short-chain dehydrogenases/reductases (SDR) family.</text>
</comment>
<name>A0ABV5J7M0_9BACT</name>
<protein>
    <submittedName>
        <fullName evidence="4">SDR family oxidoreductase</fullName>
    </submittedName>
</protein>
<dbReference type="InterPro" id="IPR002347">
    <property type="entry name" value="SDR_fam"/>
</dbReference>
<keyword evidence="2" id="KW-0560">Oxidoreductase</keyword>
<proteinExistence type="inferred from homology"/>
<evidence type="ECO:0000256" key="1">
    <source>
        <dbReference type="ARBA" id="ARBA00006484"/>
    </source>
</evidence>
<dbReference type="PANTHER" id="PTHR44196:SF1">
    <property type="entry name" value="DEHYDROGENASE_REDUCTASE SDR FAMILY MEMBER 7B"/>
    <property type="match status" value="1"/>
</dbReference>
<dbReference type="Gene3D" id="3.40.50.720">
    <property type="entry name" value="NAD(P)-binding Rossmann-like Domain"/>
    <property type="match status" value="1"/>
</dbReference>
<evidence type="ECO:0000256" key="3">
    <source>
        <dbReference type="RuleBase" id="RU000363"/>
    </source>
</evidence>
<sequence>MNLQNNTILITGGSSGIGLELAKSLAKKNKILICGRSKGKLEEAKAQIPGSDIFPCDLSLDLDRKNLFEWVKEKHPECNMLVNNAALVHRTHFARDEQMQDKAGLEIQTNLVAPIMLTKLFLPLLEQKKYAGIVNITSGLVYAPKREYPIYNCTKAGLHSFTQTLRMQLGKSGIKIIEVLMPVVDTPWHDGKVPKMAISAEEAVGIMIKGLAQDETEIRVGKVKLLYWLNRIAPKIASKVINGGN</sequence>
<dbReference type="RefSeq" id="WP_290248156.1">
    <property type="nucleotide sequence ID" value="NZ_JAUFQT010000001.1"/>
</dbReference>
<dbReference type="PRINTS" id="PR00081">
    <property type="entry name" value="GDHRDH"/>
</dbReference>
<dbReference type="Pfam" id="PF00106">
    <property type="entry name" value="adh_short"/>
    <property type="match status" value="1"/>
</dbReference>
<keyword evidence="5" id="KW-1185">Reference proteome</keyword>
<accession>A0ABV5J7M0</accession>
<dbReference type="PRINTS" id="PR00080">
    <property type="entry name" value="SDRFAMILY"/>
</dbReference>
<dbReference type="Proteomes" id="UP001589654">
    <property type="component" value="Unassembled WGS sequence"/>
</dbReference>
<dbReference type="InterPro" id="IPR020904">
    <property type="entry name" value="Sc_DH/Rdtase_CS"/>
</dbReference>
<dbReference type="SUPFAM" id="SSF51735">
    <property type="entry name" value="NAD(P)-binding Rossmann-fold domains"/>
    <property type="match status" value="1"/>
</dbReference>
<evidence type="ECO:0000313" key="5">
    <source>
        <dbReference type="Proteomes" id="UP001589654"/>
    </source>
</evidence>
<organism evidence="4 5">
    <name type="scientific">Echinicola jeungdonensis</name>
    <dbReference type="NCBI Taxonomy" id="709343"/>
    <lineage>
        <taxon>Bacteria</taxon>
        <taxon>Pseudomonadati</taxon>
        <taxon>Bacteroidota</taxon>
        <taxon>Cytophagia</taxon>
        <taxon>Cytophagales</taxon>
        <taxon>Cyclobacteriaceae</taxon>
        <taxon>Echinicola</taxon>
    </lineage>
</organism>
<gene>
    <name evidence="4" type="ORF">ACFFUR_13480</name>
</gene>
<reference evidence="4 5" key="1">
    <citation type="submission" date="2024-09" db="EMBL/GenBank/DDBJ databases">
        <authorList>
            <person name="Sun Q."/>
            <person name="Mori K."/>
        </authorList>
    </citation>
    <scope>NUCLEOTIDE SEQUENCE [LARGE SCALE GENOMIC DNA]</scope>
    <source>
        <strain evidence="4 5">CECT 7682</strain>
    </source>
</reference>
<comment type="caution">
    <text evidence="4">The sequence shown here is derived from an EMBL/GenBank/DDBJ whole genome shotgun (WGS) entry which is preliminary data.</text>
</comment>
<dbReference type="EMBL" id="JBHMEW010000064">
    <property type="protein sequence ID" value="MFB9212821.1"/>
    <property type="molecule type" value="Genomic_DNA"/>
</dbReference>
<evidence type="ECO:0000256" key="2">
    <source>
        <dbReference type="ARBA" id="ARBA00023002"/>
    </source>
</evidence>